<gene>
    <name evidence="6" type="ORF">EPH_0021170</name>
</gene>
<dbReference type="Pfam" id="PF24626">
    <property type="entry name" value="SH3_Tf2-1"/>
    <property type="match status" value="1"/>
</dbReference>
<keyword evidence="2" id="KW-0539">Nucleus</keyword>
<name>U6H2L2_9EIME</name>
<dbReference type="PANTHER" id="PTHR37984">
    <property type="entry name" value="PROTEIN CBG26694"/>
    <property type="match status" value="1"/>
</dbReference>
<dbReference type="PROSITE" id="PS50994">
    <property type="entry name" value="INTEGRASE"/>
    <property type="match status" value="1"/>
</dbReference>
<organism evidence="6 7">
    <name type="scientific">Eimeria praecox</name>
    <dbReference type="NCBI Taxonomy" id="51316"/>
    <lineage>
        <taxon>Eukaryota</taxon>
        <taxon>Sar</taxon>
        <taxon>Alveolata</taxon>
        <taxon>Apicomplexa</taxon>
        <taxon>Conoidasida</taxon>
        <taxon>Coccidia</taxon>
        <taxon>Eucoccidiorida</taxon>
        <taxon>Eimeriorina</taxon>
        <taxon>Eimeriidae</taxon>
        <taxon>Eimeria</taxon>
    </lineage>
</organism>
<evidence type="ECO:0000256" key="2">
    <source>
        <dbReference type="ARBA" id="ARBA00023242"/>
    </source>
</evidence>
<dbReference type="InterPro" id="IPR050951">
    <property type="entry name" value="Retrovirus_Pol_polyprotein"/>
</dbReference>
<evidence type="ECO:0000259" key="5">
    <source>
        <dbReference type="PROSITE" id="PS50994"/>
    </source>
</evidence>
<dbReference type="AlphaFoldDB" id="U6H2L2"/>
<evidence type="ECO:0000256" key="1">
    <source>
        <dbReference type="ARBA" id="ARBA00004123"/>
    </source>
</evidence>
<dbReference type="InterPro" id="IPR036397">
    <property type="entry name" value="RNaseH_sf"/>
</dbReference>
<dbReference type="CDD" id="cd00024">
    <property type="entry name" value="CD_CSD"/>
    <property type="match status" value="1"/>
</dbReference>
<protein>
    <submittedName>
        <fullName evidence="6">Polyprotein, related</fullName>
    </submittedName>
</protein>
<dbReference type="InterPro" id="IPR023779">
    <property type="entry name" value="Chromodomain_CS"/>
</dbReference>
<dbReference type="InterPro" id="IPR056924">
    <property type="entry name" value="SH3_Tf2-1"/>
</dbReference>
<sequence>MSSAYHPQTDGQTERVNRTLEQTLRTYIQTDESEWERFLPALELAYNTTSHSSTELSPFEVMIGQNPLTAADLDVVGALAPTLTPPMTQLFRQLCDRAQSHIMKAKWRQKLYADTRRQDVAYNPGDLVSISSRHFPGLNQCSKFEPRFRGLFPIIERIGKIAYRVALPLTYTCHNVFHVSQLVQDRPRDPQIISKEAAVGWIPVEDPDGRPTDVYEVDYIMAQRGSGPTTQYLVKWRGFPEDRATWEPTSHLTNCPALLPAWRRHHRNMQRAQLAASPAPASDALSLGRPGSPTPRRGEMERLPSYSRSAHNPTPTAETHRGKSTATQGDTQGNTKYAADALTCS</sequence>
<feature type="domain" description="Chromo" evidence="4">
    <location>
        <begin position="215"/>
        <end position="274"/>
    </location>
</feature>
<feature type="compositionally biased region" description="Polar residues" evidence="3">
    <location>
        <begin position="324"/>
        <end position="335"/>
    </location>
</feature>
<dbReference type="GO" id="GO:0003676">
    <property type="term" value="F:nucleic acid binding"/>
    <property type="evidence" value="ECO:0007669"/>
    <property type="project" value="InterPro"/>
</dbReference>
<dbReference type="InterPro" id="IPR023780">
    <property type="entry name" value="Chromo_domain"/>
</dbReference>
<accession>U6H2L2</accession>
<reference evidence="6" key="1">
    <citation type="submission" date="2013-10" db="EMBL/GenBank/DDBJ databases">
        <title>Genomic analysis of the causative agents of coccidiosis in chickens.</title>
        <authorList>
            <person name="Reid A.J."/>
            <person name="Blake D."/>
            <person name="Billington K."/>
            <person name="Browne H."/>
            <person name="Dunn M."/>
            <person name="Hung S."/>
            <person name="Kawahara F."/>
            <person name="Miranda-Saavedra D."/>
            <person name="Mourier T."/>
            <person name="Nagra H."/>
            <person name="Otto T.D."/>
            <person name="Rawlings N."/>
            <person name="Sanchez A."/>
            <person name="Sanders M."/>
            <person name="Subramaniam C."/>
            <person name="Tay Y."/>
            <person name="Dear P."/>
            <person name="Doerig C."/>
            <person name="Gruber A."/>
            <person name="Parkinson J."/>
            <person name="Shirley M."/>
            <person name="Wan K.L."/>
            <person name="Berriman M."/>
            <person name="Tomley F."/>
            <person name="Pain A."/>
        </authorList>
    </citation>
    <scope>NUCLEOTIDE SEQUENCE [LARGE SCALE GENOMIC DNA]</scope>
    <source>
        <strain evidence="6">Houghton</strain>
    </source>
</reference>
<keyword evidence="7" id="KW-1185">Reference proteome</keyword>
<dbReference type="SUPFAM" id="SSF53098">
    <property type="entry name" value="Ribonuclease H-like"/>
    <property type="match status" value="1"/>
</dbReference>
<evidence type="ECO:0000313" key="7">
    <source>
        <dbReference type="Proteomes" id="UP000018201"/>
    </source>
</evidence>
<evidence type="ECO:0000259" key="4">
    <source>
        <dbReference type="PROSITE" id="PS50013"/>
    </source>
</evidence>
<dbReference type="InterPro" id="IPR012337">
    <property type="entry name" value="RNaseH-like_sf"/>
</dbReference>
<feature type="compositionally biased region" description="Polar residues" evidence="3">
    <location>
        <begin position="306"/>
        <end position="317"/>
    </location>
</feature>
<dbReference type="VEuPathDB" id="ToxoDB:EPH_0021170"/>
<reference evidence="6" key="2">
    <citation type="submission" date="2013-10" db="EMBL/GenBank/DDBJ databases">
        <authorList>
            <person name="Aslett M."/>
        </authorList>
    </citation>
    <scope>NUCLEOTIDE SEQUENCE [LARGE SCALE GENOMIC DNA]</scope>
    <source>
        <strain evidence="6">Houghton</strain>
    </source>
</reference>
<dbReference type="GO" id="GO:0015074">
    <property type="term" value="P:DNA integration"/>
    <property type="evidence" value="ECO:0007669"/>
    <property type="project" value="InterPro"/>
</dbReference>
<dbReference type="Gene3D" id="3.30.420.10">
    <property type="entry name" value="Ribonuclease H-like superfamily/Ribonuclease H"/>
    <property type="match status" value="1"/>
</dbReference>
<dbReference type="Proteomes" id="UP000018201">
    <property type="component" value="Unassembled WGS sequence"/>
</dbReference>
<dbReference type="InterPro" id="IPR000953">
    <property type="entry name" value="Chromo/chromo_shadow_dom"/>
</dbReference>
<evidence type="ECO:0000313" key="6">
    <source>
        <dbReference type="EMBL" id="CDI86680.1"/>
    </source>
</evidence>
<feature type="domain" description="Integrase catalytic" evidence="5">
    <location>
        <begin position="1"/>
        <end position="66"/>
    </location>
</feature>
<feature type="compositionally biased region" description="Low complexity" evidence="3">
    <location>
        <begin position="272"/>
        <end position="287"/>
    </location>
</feature>
<dbReference type="SUPFAM" id="SSF54160">
    <property type="entry name" value="Chromo domain-like"/>
    <property type="match status" value="1"/>
</dbReference>
<dbReference type="InterPro" id="IPR016197">
    <property type="entry name" value="Chromo-like_dom_sf"/>
</dbReference>
<dbReference type="SMART" id="SM00298">
    <property type="entry name" value="CHROMO"/>
    <property type="match status" value="1"/>
</dbReference>
<comment type="subcellular location">
    <subcellularLocation>
        <location evidence="1">Nucleus</location>
    </subcellularLocation>
</comment>
<evidence type="ECO:0000256" key="3">
    <source>
        <dbReference type="SAM" id="MobiDB-lite"/>
    </source>
</evidence>
<dbReference type="PROSITE" id="PS00598">
    <property type="entry name" value="CHROMO_1"/>
    <property type="match status" value="1"/>
</dbReference>
<proteinExistence type="predicted"/>
<dbReference type="GO" id="GO:0005634">
    <property type="term" value="C:nucleus"/>
    <property type="evidence" value="ECO:0007669"/>
    <property type="project" value="UniProtKB-SubCell"/>
</dbReference>
<dbReference type="InterPro" id="IPR001584">
    <property type="entry name" value="Integrase_cat-core"/>
</dbReference>
<dbReference type="Pfam" id="PF00385">
    <property type="entry name" value="Chromo"/>
    <property type="match status" value="1"/>
</dbReference>
<dbReference type="PROSITE" id="PS50013">
    <property type="entry name" value="CHROMO_2"/>
    <property type="match status" value="1"/>
</dbReference>
<dbReference type="Gene3D" id="2.40.50.40">
    <property type="match status" value="1"/>
</dbReference>
<feature type="region of interest" description="Disordered" evidence="3">
    <location>
        <begin position="269"/>
        <end position="345"/>
    </location>
</feature>
<dbReference type="EMBL" id="HG695846">
    <property type="protein sequence ID" value="CDI86680.1"/>
    <property type="molecule type" value="Genomic_DNA"/>
</dbReference>
<dbReference type="PANTHER" id="PTHR37984:SF5">
    <property type="entry name" value="PROTEIN NYNRIN-LIKE"/>
    <property type="match status" value="1"/>
</dbReference>
<dbReference type="OrthoDB" id="346468at2759"/>